<keyword evidence="4" id="KW-1185">Reference proteome</keyword>
<dbReference type="GO" id="GO:1990023">
    <property type="term" value="C:mitotic spindle midzone"/>
    <property type="evidence" value="ECO:0007669"/>
    <property type="project" value="TreeGrafter"/>
</dbReference>
<protein>
    <recommendedName>
        <fullName evidence="5">Protein regulator of cytokinesis 1</fullName>
    </recommendedName>
</protein>
<dbReference type="OMA" id="KWISACD"/>
<feature type="coiled-coil region" evidence="1">
    <location>
        <begin position="41"/>
        <end position="79"/>
    </location>
</feature>
<feature type="coiled-coil region" evidence="1">
    <location>
        <begin position="390"/>
        <end position="417"/>
    </location>
</feature>
<dbReference type="AlphaFoldDB" id="A0A670K4F6"/>
<proteinExistence type="predicted"/>
<evidence type="ECO:0000256" key="1">
    <source>
        <dbReference type="SAM" id="Coils"/>
    </source>
</evidence>
<dbReference type="Proteomes" id="UP000472272">
    <property type="component" value="Chromosome 17"/>
</dbReference>
<feature type="region of interest" description="Disordered" evidence="2">
    <location>
        <begin position="447"/>
        <end position="480"/>
    </location>
</feature>
<keyword evidence="1" id="KW-0175">Coiled coil</keyword>
<feature type="compositionally biased region" description="Basic and acidic residues" evidence="2">
    <location>
        <begin position="448"/>
        <end position="461"/>
    </location>
</feature>
<evidence type="ECO:0000313" key="3">
    <source>
        <dbReference type="Ensembl" id="ENSPMRP00000032408.1"/>
    </source>
</evidence>
<dbReference type="Ensembl" id="ENSPMRT00000034364.1">
    <property type="protein sequence ID" value="ENSPMRP00000032408.1"/>
    <property type="gene ID" value="ENSPMRG00000020999.1"/>
</dbReference>
<sequence>MAKPARESEVLASSLVNSVTQAFGKLVDLWNEMGISRELQLERMQTAKAHIETLLNEMIEEESNLKEKIENDIEIQKSQLNIVRYELKLDPYQVGDGLSIIQLEKEFRLALEGALKEKQERLTKLKQLQLEEQRLCSELYATPYYIPTGSVPSCLQLEELDKHVQQLLKVKEQRLKEFFKLRGKVRQYNKEIGHTPDGTLESDMLSDEEECICLTKKNLEDLELLVHQLQVKKDSLIASRDALVKEVQVLWDRLQQPQEKQEQLTMLASRCPISEAIKMWEEELENLEVLKKESLKQITFRVRQELHDFWGKCFYSEEQRAAFQPFLSDNFSEELLSQHDEELLRIKEVYEKNKHLYDNVHKWNAIGERLGELEKKSTDPSRLLNRGGTLLKEERERSKLQKQLLKLGEELKKDTEDWEKENNSHFLVNNQRFLDSMALQLQHHKIKKDQPKISLKRDECGTPKSATKRPAGGVNMPPPSKMRKVNNLLVQQAII</sequence>
<name>A0A670K4F6_PODMU</name>
<reference evidence="3" key="3">
    <citation type="submission" date="2025-09" db="UniProtKB">
        <authorList>
            <consortium name="Ensembl"/>
        </authorList>
    </citation>
    <scope>IDENTIFICATION</scope>
</reference>
<evidence type="ECO:0000256" key="2">
    <source>
        <dbReference type="SAM" id="MobiDB-lite"/>
    </source>
</evidence>
<dbReference type="GO" id="GO:0051256">
    <property type="term" value="P:mitotic spindle midzone assembly"/>
    <property type="evidence" value="ECO:0007669"/>
    <property type="project" value="TreeGrafter"/>
</dbReference>
<dbReference type="PANTHER" id="PTHR19321">
    <property type="entry name" value="PROTEIN REGULATOR OF CYTOKINESIS 1 PRC1-RELATED"/>
    <property type="match status" value="1"/>
</dbReference>
<dbReference type="InterPro" id="IPR007145">
    <property type="entry name" value="MAP65_Ase1_PRC1"/>
</dbReference>
<dbReference type="GO" id="GO:0008017">
    <property type="term" value="F:microtubule binding"/>
    <property type="evidence" value="ECO:0007669"/>
    <property type="project" value="InterPro"/>
</dbReference>
<accession>A0A670K4F6</accession>
<evidence type="ECO:0000313" key="4">
    <source>
        <dbReference type="Proteomes" id="UP000472272"/>
    </source>
</evidence>
<evidence type="ECO:0008006" key="5">
    <source>
        <dbReference type="Google" id="ProtNLM"/>
    </source>
</evidence>
<dbReference type="GeneTree" id="ENSGT00390000009453"/>
<organism evidence="3 4">
    <name type="scientific">Podarcis muralis</name>
    <name type="common">Wall lizard</name>
    <name type="synonym">Lacerta muralis</name>
    <dbReference type="NCBI Taxonomy" id="64176"/>
    <lineage>
        <taxon>Eukaryota</taxon>
        <taxon>Metazoa</taxon>
        <taxon>Chordata</taxon>
        <taxon>Craniata</taxon>
        <taxon>Vertebrata</taxon>
        <taxon>Euteleostomi</taxon>
        <taxon>Lepidosauria</taxon>
        <taxon>Squamata</taxon>
        <taxon>Bifurcata</taxon>
        <taxon>Unidentata</taxon>
        <taxon>Episquamata</taxon>
        <taxon>Laterata</taxon>
        <taxon>Lacertibaenia</taxon>
        <taxon>Lacertidae</taxon>
        <taxon>Podarcis</taxon>
    </lineage>
</organism>
<reference evidence="3" key="2">
    <citation type="submission" date="2025-08" db="UniProtKB">
        <authorList>
            <consortium name="Ensembl"/>
        </authorList>
    </citation>
    <scope>IDENTIFICATION</scope>
</reference>
<reference evidence="3 4" key="1">
    <citation type="journal article" date="2019" name="Proc. Natl. Acad. Sci. U.S.A.">
        <title>Regulatory changes in pterin and carotenoid genes underlie balanced color polymorphisms in the wall lizard.</title>
        <authorList>
            <person name="Andrade P."/>
            <person name="Pinho C."/>
            <person name="Perez I de Lanuza G."/>
            <person name="Afonso S."/>
            <person name="Brejcha J."/>
            <person name="Rubin C.J."/>
            <person name="Wallerman O."/>
            <person name="Pereira P."/>
            <person name="Sabatino S.J."/>
            <person name="Bellati A."/>
            <person name="Pellitteri-Rosa D."/>
            <person name="Bosakova Z."/>
            <person name="Bunikis I."/>
            <person name="Carretero M.A."/>
            <person name="Feiner N."/>
            <person name="Marsik P."/>
            <person name="Pauperio F."/>
            <person name="Salvi D."/>
            <person name="Soler L."/>
            <person name="While G.M."/>
            <person name="Uller T."/>
            <person name="Font E."/>
            <person name="Andersson L."/>
            <person name="Carneiro M."/>
        </authorList>
    </citation>
    <scope>NUCLEOTIDE SEQUENCE</scope>
</reference>
<dbReference type="PANTHER" id="PTHR19321:SF6">
    <property type="entry name" value="PROTEIN REGULATOR OF CYTOKINESIS 1"/>
    <property type="match status" value="1"/>
</dbReference>
<dbReference type="GO" id="GO:0005737">
    <property type="term" value="C:cytoplasm"/>
    <property type="evidence" value="ECO:0007669"/>
    <property type="project" value="TreeGrafter"/>
</dbReference>
<dbReference type="Pfam" id="PF03999">
    <property type="entry name" value="MAP65_ASE1"/>
    <property type="match status" value="1"/>
</dbReference>
<dbReference type="Gene3D" id="1.20.58.1520">
    <property type="match status" value="1"/>
</dbReference>